<organism evidence="3 4">
    <name type="scientific">Tigriopus californicus</name>
    <name type="common">Marine copepod</name>
    <dbReference type="NCBI Taxonomy" id="6832"/>
    <lineage>
        <taxon>Eukaryota</taxon>
        <taxon>Metazoa</taxon>
        <taxon>Ecdysozoa</taxon>
        <taxon>Arthropoda</taxon>
        <taxon>Crustacea</taxon>
        <taxon>Multicrustacea</taxon>
        <taxon>Hexanauplia</taxon>
        <taxon>Copepoda</taxon>
        <taxon>Harpacticoida</taxon>
        <taxon>Harpacticidae</taxon>
        <taxon>Tigriopus</taxon>
    </lineage>
</organism>
<dbReference type="AlphaFoldDB" id="A0A553NSM5"/>
<keyword evidence="2" id="KW-0732">Signal</keyword>
<evidence type="ECO:0000256" key="2">
    <source>
        <dbReference type="SAM" id="SignalP"/>
    </source>
</evidence>
<sequence length="100" mass="10651">MQKLLVVAFFAVAACVAEPKANHESHRRSFGFGVTGGTRPAQVGGYGTKRSADGEPNIASLADHEYDSFDVETPAIALGGHDHSDHGGGYANSRRGRYIY</sequence>
<gene>
    <name evidence="3" type="ORF">TCAL_06200</name>
</gene>
<reference evidence="3 4" key="1">
    <citation type="journal article" date="2018" name="Nat. Ecol. Evol.">
        <title>Genomic signatures of mitonuclear coevolution across populations of Tigriopus californicus.</title>
        <authorList>
            <person name="Barreto F.S."/>
            <person name="Watson E.T."/>
            <person name="Lima T.G."/>
            <person name="Willett C.S."/>
            <person name="Edmands S."/>
            <person name="Li W."/>
            <person name="Burton R.S."/>
        </authorList>
    </citation>
    <scope>NUCLEOTIDE SEQUENCE [LARGE SCALE GENOMIC DNA]</scope>
    <source>
        <strain evidence="3 4">San Diego</strain>
    </source>
</reference>
<keyword evidence="4" id="KW-1185">Reference proteome</keyword>
<evidence type="ECO:0008006" key="5">
    <source>
        <dbReference type="Google" id="ProtNLM"/>
    </source>
</evidence>
<evidence type="ECO:0000313" key="3">
    <source>
        <dbReference type="EMBL" id="TRY68409.1"/>
    </source>
</evidence>
<dbReference type="Proteomes" id="UP000318571">
    <property type="component" value="Chromosome 1"/>
</dbReference>
<feature type="signal peptide" evidence="2">
    <location>
        <begin position="1"/>
        <end position="17"/>
    </location>
</feature>
<dbReference type="EMBL" id="VCGU01000010">
    <property type="protein sequence ID" value="TRY68409.1"/>
    <property type="molecule type" value="Genomic_DNA"/>
</dbReference>
<name>A0A553NSM5_TIGCA</name>
<feature type="region of interest" description="Disordered" evidence="1">
    <location>
        <begin position="77"/>
        <end position="100"/>
    </location>
</feature>
<dbReference type="PROSITE" id="PS51257">
    <property type="entry name" value="PROKAR_LIPOPROTEIN"/>
    <property type="match status" value="1"/>
</dbReference>
<feature type="chain" id="PRO_5022232620" description="Attacin C-terminal domain-containing protein" evidence="2">
    <location>
        <begin position="18"/>
        <end position="100"/>
    </location>
</feature>
<accession>A0A553NSM5</accession>
<evidence type="ECO:0000313" key="4">
    <source>
        <dbReference type="Proteomes" id="UP000318571"/>
    </source>
</evidence>
<protein>
    <recommendedName>
        <fullName evidence="5">Attacin C-terminal domain-containing protein</fullName>
    </recommendedName>
</protein>
<evidence type="ECO:0000256" key="1">
    <source>
        <dbReference type="SAM" id="MobiDB-lite"/>
    </source>
</evidence>
<comment type="caution">
    <text evidence="3">The sequence shown here is derived from an EMBL/GenBank/DDBJ whole genome shotgun (WGS) entry which is preliminary data.</text>
</comment>
<proteinExistence type="predicted"/>